<sequence>MLEMCSFVLNSPCLPAIGQSTNQNAAFSTLQNPKVRNLFEFHVADLKLPPEGSMNLSSCCLPGTWIPPDLCFSQCRILLEVDLKPGGETYNTSVTSSTVKSSVFRTGVL</sequence>
<reference evidence="1 2" key="2">
    <citation type="submission" date="2018-11" db="EMBL/GenBank/DDBJ databases">
        <authorList>
            <consortium name="Pathogen Informatics"/>
        </authorList>
    </citation>
    <scope>NUCLEOTIDE SEQUENCE [LARGE SCALE GENOMIC DNA]</scope>
</reference>
<reference evidence="3" key="1">
    <citation type="submission" date="2017-02" db="UniProtKB">
        <authorList>
            <consortium name="WormBaseParasite"/>
        </authorList>
    </citation>
    <scope>IDENTIFICATION</scope>
</reference>
<protein>
    <submittedName>
        <fullName evidence="3">Neur_chan_LBD domain-containing protein</fullName>
    </submittedName>
</protein>
<proteinExistence type="predicted"/>
<accession>A0A0R3WRB0</accession>
<dbReference type="WBParaSite" id="TTAC_0000330001-mRNA-1">
    <property type="protein sequence ID" value="TTAC_0000330001-mRNA-1"/>
    <property type="gene ID" value="TTAC_0000330001"/>
</dbReference>
<dbReference type="STRING" id="6205.A0A0R3WRB0"/>
<dbReference type="Proteomes" id="UP000274429">
    <property type="component" value="Unassembled WGS sequence"/>
</dbReference>
<evidence type="ECO:0000313" key="3">
    <source>
        <dbReference type="WBParaSite" id="TTAC_0000330001-mRNA-1"/>
    </source>
</evidence>
<evidence type="ECO:0000313" key="1">
    <source>
        <dbReference type="EMBL" id="VDM22317.1"/>
    </source>
</evidence>
<gene>
    <name evidence="1" type="ORF">TTAC_LOCUS3285</name>
</gene>
<evidence type="ECO:0000313" key="2">
    <source>
        <dbReference type="Proteomes" id="UP000274429"/>
    </source>
</evidence>
<organism evidence="3">
    <name type="scientific">Hydatigena taeniaeformis</name>
    <name type="common">Feline tapeworm</name>
    <name type="synonym">Taenia taeniaeformis</name>
    <dbReference type="NCBI Taxonomy" id="6205"/>
    <lineage>
        <taxon>Eukaryota</taxon>
        <taxon>Metazoa</taxon>
        <taxon>Spiralia</taxon>
        <taxon>Lophotrochozoa</taxon>
        <taxon>Platyhelminthes</taxon>
        <taxon>Cestoda</taxon>
        <taxon>Eucestoda</taxon>
        <taxon>Cyclophyllidea</taxon>
        <taxon>Taeniidae</taxon>
        <taxon>Hydatigera</taxon>
    </lineage>
</organism>
<dbReference type="EMBL" id="UYWX01002187">
    <property type="protein sequence ID" value="VDM22317.1"/>
    <property type="molecule type" value="Genomic_DNA"/>
</dbReference>
<keyword evidence="2" id="KW-1185">Reference proteome</keyword>
<dbReference type="AlphaFoldDB" id="A0A0R3WRB0"/>
<name>A0A0R3WRB0_HYDTA</name>